<proteinExistence type="predicted"/>
<evidence type="ECO:0000313" key="2">
    <source>
        <dbReference type="EMBL" id="MDV7264316.1"/>
    </source>
</evidence>
<dbReference type="SUPFAM" id="SSF55961">
    <property type="entry name" value="Bet v1-like"/>
    <property type="match status" value="1"/>
</dbReference>
<accession>A0AAE4UXB5</accession>
<dbReference type="Proteomes" id="UP001185863">
    <property type="component" value="Unassembled WGS sequence"/>
</dbReference>
<reference evidence="2" key="1">
    <citation type="submission" date="2023-10" db="EMBL/GenBank/DDBJ databases">
        <title>Development of a sustainable strategy for remediation of hydrocarbon-contaminated territories based on the waste exchange concept.</title>
        <authorList>
            <person name="Krivoruchko A."/>
        </authorList>
    </citation>
    <scope>NUCLEOTIDE SEQUENCE</scope>
    <source>
        <strain evidence="2">IEGM 68</strain>
    </source>
</reference>
<feature type="region of interest" description="Disordered" evidence="1">
    <location>
        <begin position="1"/>
        <end position="21"/>
    </location>
</feature>
<dbReference type="EMBL" id="JAWLUP010000009">
    <property type="protein sequence ID" value="MDV7264316.1"/>
    <property type="molecule type" value="Genomic_DNA"/>
</dbReference>
<sequence>MAEIASRRRTQPPPPHIVYEALTDPDRDPVRRWLILHNDEQRPTITEAVEPNLVVWTSIWPWRPDARIRFDIVGPPHGSTTLSWTLIVDNPVPDVETTVRMRKRVNELINANLRFTFGQ</sequence>
<protein>
    <submittedName>
        <fullName evidence="2">Uncharacterized protein</fullName>
    </submittedName>
</protein>
<organism evidence="2 3">
    <name type="scientific">Rhodococcus oxybenzonivorans</name>
    <dbReference type="NCBI Taxonomy" id="1990687"/>
    <lineage>
        <taxon>Bacteria</taxon>
        <taxon>Bacillati</taxon>
        <taxon>Actinomycetota</taxon>
        <taxon>Actinomycetes</taxon>
        <taxon>Mycobacteriales</taxon>
        <taxon>Nocardiaceae</taxon>
        <taxon>Rhodococcus</taxon>
    </lineage>
</organism>
<evidence type="ECO:0000313" key="3">
    <source>
        <dbReference type="Proteomes" id="UP001185863"/>
    </source>
</evidence>
<gene>
    <name evidence="2" type="ORF">R4315_07145</name>
</gene>
<name>A0AAE4UXB5_9NOCA</name>
<dbReference type="RefSeq" id="WP_317745856.1">
    <property type="nucleotide sequence ID" value="NZ_JAWLUP010000009.1"/>
</dbReference>
<dbReference type="AlphaFoldDB" id="A0AAE4UXB5"/>
<comment type="caution">
    <text evidence="2">The sequence shown here is derived from an EMBL/GenBank/DDBJ whole genome shotgun (WGS) entry which is preliminary data.</text>
</comment>
<evidence type="ECO:0000256" key="1">
    <source>
        <dbReference type="SAM" id="MobiDB-lite"/>
    </source>
</evidence>